<accession>A0A3P7DVI2</accession>
<reference evidence="1 2" key="1">
    <citation type="submission" date="2018-11" db="EMBL/GenBank/DDBJ databases">
        <authorList>
            <consortium name="Pathogen Informatics"/>
        </authorList>
    </citation>
    <scope>NUCLEOTIDE SEQUENCE [LARGE SCALE GENOMIC DNA]</scope>
</reference>
<sequence>MVPICDLNIDFGENVAIAYGPWAEACRSAFVSYFFPADFTDAKSVYVLKQ</sequence>
<keyword evidence="2" id="KW-1185">Reference proteome</keyword>
<organism evidence="1 2">
    <name type="scientific">Wuchereria bancrofti</name>
    <dbReference type="NCBI Taxonomy" id="6293"/>
    <lineage>
        <taxon>Eukaryota</taxon>
        <taxon>Metazoa</taxon>
        <taxon>Ecdysozoa</taxon>
        <taxon>Nematoda</taxon>
        <taxon>Chromadorea</taxon>
        <taxon>Rhabditida</taxon>
        <taxon>Spirurina</taxon>
        <taxon>Spiruromorpha</taxon>
        <taxon>Filarioidea</taxon>
        <taxon>Onchocercidae</taxon>
        <taxon>Wuchereria</taxon>
    </lineage>
</organism>
<gene>
    <name evidence="1" type="ORF">WBA_LOCUS6909</name>
</gene>
<dbReference type="OrthoDB" id="5840594at2759"/>
<evidence type="ECO:0000313" key="1">
    <source>
        <dbReference type="EMBL" id="VDM13523.1"/>
    </source>
</evidence>
<dbReference type="Proteomes" id="UP000270924">
    <property type="component" value="Unassembled WGS sequence"/>
</dbReference>
<dbReference type="EMBL" id="UYWW01004457">
    <property type="protein sequence ID" value="VDM13523.1"/>
    <property type="molecule type" value="Genomic_DNA"/>
</dbReference>
<dbReference type="InParanoid" id="A0A3P7DVI2"/>
<name>A0A3P7DVI2_WUCBA</name>
<dbReference type="AlphaFoldDB" id="A0A3P7DVI2"/>
<evidence type="ECO:0000313" key="2">
    <source>
        <dbReference type="Proteomes" id="UP000270924"/>
    </source>
</evidence>
<proteinExistence type="predicted"/>
<protein>
    <submittedName>
        <fullName evidence="1">Uncharacterized protein</fullName>
    </submittedName>
</protein>